<evidence type="ECO:0000256" key="1">
    <source>
        <dbReference type="ARBA" id="ARBA00007118"/>
    </source>
</evidence>
<dbReference type="InterPro" id="IPR000415">
    <property type="entry name" value="Nitroreductase-like"/>
</dbReference>
<dbReference type="InterPro" id="IPR029479">
    <property type="entry name" value="Nitroreductase"/>
</dbReference>
<dbReference type="SUPFAM" id="SSF55469">
    <property type="entry name" value="FMN-dependent nitroreductase-like"/>
    <property type="match status" value="1"/>
</dbReference>
<evidence type="ECO:0000313" key="4">
    <source>
        <dbReference type="EMBL" id="WEK37798.1"/>
    </source>
</evidence>
<reference evidence="4" key="1">
    <citation type="submission" date="2023-03" db="EMBL/GenBank/DDBJ databases">
        <title>Andean soil-derived lignocellulolytic bacterial consortium as a source of novel taxa and putative plastic-active enzymes.</title>
        <authorList>
            <person name="Diaz-Garcia L."/>
            <person name="Chuvochina M."/>
            <person name="Feuerriegel G."/>
            <person name="Bunk B."/>
            <person name="Sproer C."/>
            <person name="Streit W.R."/>
            <person name="Rodriguez L.M."/>
            <person name="Overmann J."/>
            <person name="Jimenez D.J."/>
        </authorList>
    </citation>
    <scope>NUCLEOTIDE SEQUENCE</scope>
    <source>
        <strain evidence="4">MAG 7</strain>
    </source>
</reference>
<protein>
    <submittedName>
        <fullName evidence="4">Nitroreductase family protein</fullName>
    </submittedName>
</protein>
<feature type="domain" description="Nitroreductase" evidence="3">
    <location>
        <begin position="23"/>
        <end position="64"/>
    </location>
</feature>
<evidence type="ECO:0000259" key="3">
    <source>
        <dbReference type="Pfam" id="PF00881"/>
    </source>
</evidence>
<gene>
    <name evidence="4" type="ORF">P0Y53_09815</name>
</gene>
<organism evidence="4 5">
    <name type="scientific">Candidatus Pseudobacter hemicellulosilyticus</name>
    <dbReference type="NCBI Taxonomy" id="3121375"/>
    <lineage>
        <taxon>Bacteria</taxon>
        <taxon>Pseudomonadati</taxon>
        <taxon>Bacteroidota</taxon>
        <taxon>Chitinophagia</taxon>
        <taxon>Chitinophagales</taxon>
        <taxon>Chitinophagaceae</taxon>
        <taxon>Pseudobacter</taxon>
    </lineage>
</organism>
<dbReference type="PANTHER" id="PTHR43673">
    <property type="entry name" value="NAD(P)H NITROREDUCTASE YDGI-RELATED"/>
    <property type="match status" value="1"/>
</dbReference>
<keyword evidence="2" id="KW-0560">Oxidoreductase</keyword>
<name>A0AAJ5WYG9_9BACT</name>
<dbReference type="PANTHER" id="PTHR43673:SF10">
    <property type="entry name" value="NADH DEHYDROGENASE_NAD(P)H NITROREDUCTASE XCC3605-RELATED"/>
    <property type="match status" value="1"/>
</dbReference>
<dbReference type="Gene3D" id="3.40.109.10">
    <property type="entry name" value="NADH Oxidase"/>
    <property type="match status" value="1"/>
</dbReference>
<accession>A0AAJ5WYG9</accession>
<dbReference type="EMBL" id="CP119311">
    <property type="protein sequence ID" value="WEK37798.1"/>
    <property type="molecule type" value="Genomic_DNA"/>
</dbReference>
<dbReference type="CDD" id="cd02138">
    <property type="entry name" value="TdsD-like"/>
    <property type="match status" value="1"/>
</dbReference>
<sequence length="199" mass="22248">MKTMNTPDHHKTAQTTYPVTDLIRNRWSPRSFSARELSDEAMLTILEGGNWAPSANNSQPWRQVYALRGTRGFDAIVSVLAAGNQPWARLAAALVVTVGVRELPDSQQKNAYYLHDAGMYNAFMLLQAQSMEVSGHVMAGFDKHKMAELLDLPVSEEAVTVTALGYRDEAEKLEEPYRTRELSKRSRKTLTETATAFSI</sequence>
<dbReference type="GO" id="GO:0016491">
    <property type="term" value="F:oxidoreductase activity"/>
    <property type="evidence" value="ECO:0007669"/>
    <property type="project" value="UniProtKB-KW"/>
</dbReference>
<comment type="similarity">
    <text evidence="1">Belongs to the nitroreductase family.</text>
</comment>
<evidence type="ECO:0000256" key="2">
    <source>
        <dbReference type="ARBA" id="ARBA00023002"/>
    </source>
</evidence>
<dbReference type="Proteomes" id="UP001220610">
    <property type="component" value="Chromosome"/>
</dbReference>
<dbReference type="AlphaFoldDB" id="A0AAJ5WYG9"/>
<proteinExistence type="inferred from homology"/>
<evidence type="ECO:0000313" key="5">
    <source>
        <dbReference type="Proteomes" id="UP001220610"/>
    </source>
</evidence>
<dbReference type="Pfam" id="PF00881">
    <property type="entry name" value="Nitroreductase"/>
    <property type="match status" value="1"/>
</dbReference>